<sequence>MLAPSRGRKAGLRLESGLMRYSFQPAYLLPPHPGTHLFSSLVPRVSLPDQPHPAGCRLEGEITDEGEEEEEEKEEEEEDGVDAGPCASNPK</sequence>
<dbReference type="AlphaFoldDB" id="A0A183TS51"/>
<dbReference type="WBParaSite" id="SSLN_0002002601-mRNA-1">
    <property type="protein sequence ID" value="SSLN_0002002601-mRNA-1"/>
    <property type="gene ID" value="SSLN_0002002601"/>
</dbReference>
<dbReference type="EMBL" id="UYSU01046969">
    <property type="protein sequence ID" value="VDM05686.1"/>
    <property type="molecule type" value="Genomic_DNA"/>
</dbReference>
<organism evidence="4">
    <name type="scientific">Schistocephalus solidus</name>
    <name type="common">Tapeworm</name>
    <dbReference type="NCBI Taxonomy" id="70667"/>
    <lineage>
        <taxon>Eukaryota</taxon>
        <taxon>Metazoa</taxon>
        <taxon>Spiralia</taxon>
        <taxon>Lophotrochozoa</taxon>
        <taxon>Platyhelminthes</taxon>
        <taxon>Cestoda</taxon>
        <taxon>Eucestoda</taxon>
        <taxon>Diphyllobothriidea</taxon>
        <taxon>Diphyllobothriidae</taxon>
        <taxon>Schistocephalus</taxon>
    </lineage>
</organism>
<name>A0A183TS51_SCHSO</name>
<protein>
    <submittedName>
        <fullName evidence="2 4">Uncharacterized protein</fullName>
    </submittedName>
</protein>
<dbReference type="Proteomes" id="UP000275846">
    <property type="component" value="Unassembled WGS sequence"/>
</dbReference>
<feature type="region of interest" description="Disordered" evidence="1">
    <location>
        <begin position="49"/>
        <end position="91"/>
    </location>
</feature>
<reference evidence="4" key="1">
    <citation type="submission" date="2016-06" db="UniProtKB">
        <authorList>
            <consortium name="WormBaseParasite"/>
        </authorList>
    </citation>
    <scope>IDENTIFICATION</scope>
</reference>
<reference evidence="2 3" key="2">
    <citation type="submission" date="2018-11" db="EMBL/GenBank/DDBJ databases">
        <authorList>
            <consortium name="Pathogen Informatics"/>
        </authorList>
    </citation>
    <scope>NUCLEOTIDE SEQUENCE [LARGE SCALE GENOMIC DNA]</scope>
    <source>
        <strain evidence="2 3">NST_G2</strain>
    </source>
</reference>
<evidence type="ECO:0000256" key="1">
    <source>
        <dbReference type="SAM" id="MobiDB-lite"/>
    </source>
</evidence>
<keyword evidence="3" id="KW-1185">Reference proteome</keyword>
<proteinExistence type="predicted"/>
<feature type="compositionally biased region" description="Acidic residues" evidence="1">
    <location>
        <begin position="61"/>
        <end position="81"/>
    </location>
</feature>
<evidence type="ECO:0000313" key="2">
    <source>
        <dbReference type="EMBL" id="VDM05686.1"/>
    </source>
</evidence>
<evidence type="ECO:0000313" key="3">
    <source>
        <dbReference type="Proteomes" id="UP000275846"/>
    </source>
</evidence>
<evidence type="ECO:0000313" key="4">
    <source>
        <dbReference type="WBParaSite" id="SSLN_0002002601-mRNA-1"/>
    </source>
</evidence>
<gene>
    <name evidence="2" type="ORF">SSLN_LOCUS19300</name>
</gene>
<accession>A0A183TS51</accession>